<accession>A0A5C6CYT6</accession>
<organism evidence="8 9">
    <name type="scientific">Bythopirellula polymerisocia</name>
    <dbReference type="NCBI Taxonomy" id="2528003"/>
    <lineage>
        <taxon>Bacteria</taxon>
        <taxon>Pseudomonadati</taxon>
        <taxon>Planctomycetota</taxon>
        <taxon>Planctomycetia</taxon>
        <taxon>Pirellulales</taxon>
        <taxon>Lacipirellulaceae</taxon>
        <taxon>Bythopirellula</taxon>
    </lineage>
</organism>
<dbReference type="NCBIfam" id="NF008748">
    <property type="entry name" value="PRK11783.1"/>
    <property type="match status" value="1"/>
</dbReference>
<evidence type="ECO:0000313" key="8">
    <source>
        <dbReference type="EMBL" id="TWU28156.1"/>
    </source>
</evidence>
<dbReference type="SUPFAM" id="SSF53335">
    <property type="entry name" value="S-adenosyl-L-methionine-dependent methyltransferases"/>
    <property type="match status" value="2"/>
</dbReference>
<reference evidence="8 9" key="1">
    <citation type="submission" date="2019-02" db="EMBL/GenBank/DDBJ databases">
        <title>Deep-cultivation of Planctomycetes and their phenomic and genomic characterization uncovers novel biology.</title>
        <authorList>
            <person name="Wiegand S."/>
            <person name="Jogler M."/>
            <person name="Boedeker C."/>
            <person name="Pinto D."/>
            <person name="Vollmers J."/>
            <person name="Rivas-Marin E."/>
            <person name="Kohn T."/>
            <person name="Peeters S.H."/>
            <person name="Heuer A."/>
            <person name="Rast P."/>
            <person name="Oberbeckmann S."/>
            <person name="Bunk B."/>
            <person name="Jeske O."/>
            <person name="Meyerdierks A."/>
            <person name="Storesund J.E."/>
            <person name="Kallscheuer N."/>
            <person name="Luecker S."/>
            <person name="Lage O.M."/>
            <person name="Pohl T."/>
            <person name="Merkel B.J."/>
            <person name="Hornburger P."/>
            <person name="Mueller R.-W."/>
            <person name="Bruemmer F."/>
            <person name="Labrenz M."/>
            <person name="Spormann A.M."/>
            <person name="Op Den Camp H."/>
            <person name="Overmann J."/>
            <person name="Amann R."/>
            <person name="Jetten M.S.M."/>
            <person name="Mascher T."/>
            <person name="Medema M.H."/>
            <person name="Devos D.P."/>
            <person name="Kaster A.-K."/>
            <person name="Ovreas L."/>
            <person name="Rohde M."/>
            <person name="Galperin M.Y."/>
            <person name="Jogler C."/>
        </authorList>
    </citation>
    <scope>NUCLEOTIDE SEQUENCE [LARGE SCALE GENOMIC DNA]</scope>
    <source>
        <strain evidence="8 9">Pla144</strain>
    </source>
</reference>
<dbReference type="Gene3D" id="3.30.2130.30">
    <property type="match status" value="1"/>
</dbReference>
<keyword evidence="6" id="KW-0694">RNA-binding</keyword>
<keyword evidence="9" id="KW-1185">Reference proteome</keyword>
<feature type="domain" description="THUMP" evidence="7">
    <location>
        <begin position="44"/>
        <end position="152"/>
    </location>
</feature>
<comment type="caution">
    <text evidence="8">The sequence shown here is derived from an EMBL/GenBank/DDBJ whole genome shotgun (WGS) entry which is preliminary data.</text>
</comment>
<keyword evidence="3 8" id="KW-0489">Methyltransferase</keyword>
<dbReference type="InterPro" id="IPR017244">
    <property type="entry name" value="23SrRNA_methyltr_KL"/>
</dbReference>
<evidence type="ECO:0000256" key="5">
    <source>
        <dbReference type="ARBA" id="ARBA00022691"/>
    </source>
</evidence>
<evidence type="ECO:0000259" key="7">
    <source>
        <dbReference type="PROSITE" id="PS51165"/>
    </source>
</evidence>
<sequence>MPHQLVATAAFGLEAVVVRELAALGYEGRVARPGRIEFTGDDSAICRTNLWLRSADRVLLQLAKFPAPDFDALFDTAMDLPWEEWIDHESAIPVRGRSHKSQLSSVPAVQRAVKKAIVQRLLKQVPELPETGPPVPVEIAILDDEATLSIDTSGDGLHKRGYRKLAGLAQLRETLAAALVQLSYWKPDRPLVDPFCGTGTIIIEAAMLARRLAPGRNREFAAELWPTFPREPWNQAREEAADLVLPQLEERPMGTDIDPEALSLARYHAEQAGVAEDVHFQQRAFADLTSKRSFGCTIMNPPYGFRMGEEREIAELYRTFPEVLRRLKSWSHYILSAREDLEQLVGQGADRRRKLYNARIACTFYQFYGPRPPREGSNDDPPVVNKKPIVRTPPAFGGLRDEANRQAEEFSNRLKKLARHLRRWPTKRGITCYRIYERDIPEVPLIVDRYEDALHIAEIERPHDRTAAEHADWLDLMCATAAGALEIPRDAVFLKHRARQRGTSQYERVSDRQVTHTVTEGGLKFKVNLSDYLDTGLFLDHRLTRSMVQKAAEGKKFLNLFCYTGAFTVYAAAGGAASTTSVDLSANYLDWAVENLLLNGLAGPQNRFVRADAEEFLADLNADEKFDLAVVDPPTFSNSKRLEHDWDVQLGHVPLLNHLIEHMAPEGVIYFSTNSRRFKLNEAALKNVNIREISKQTVPEDFRNKRIHRCWRLVLNGE</sequence>
<dbReference type="Gene3D" id="3.40.50.150">
    <property type="entry name" value="Vaccinia Virus protein VP39"/>
    <property type="match status" value="2"/>
</dbReference>
<dbReference type="Proteomes" id="UP000318437">
    <property type="component" value="Unassembled WGS sequence"/>
</dbReference>
<evidence type="ECO:0000256" key="6">
    <source>
        <dbReference type="PROSITE-ProRule" id="PRU00529"/>
    </source>
</evidence>
<dbReference type="Gene3D" id="3.30.750.80">
    <property type="entry name" value="RNA methyltransferase domain (HRMD) like"/>
    <property type="match status" value="1"/>
</dbReference>
<evidence type="ECO:0000256" key="4">
    <source>
        <dbReference type="ARBA" id="ARBA00022679"/>
    </source>
</evidence>
<evidence type="ECO:0000256" key="1">
    <source>
        <dbReference type="ARBA" id="ARBA00022490"/>
    </source>
</evidence>
<protein>
    <submittedName>
        <fullName evidence="8">Ribosomal RNA large subunit methyltransferase K/L</fullName>
    </submittedName>
</protein>
<evidence type="ECO:0000313" key="9">
    <source>
        <dbReference type="Proteomes" id="UP000318437"/>
    </source>
</evidence>
<dbReference type="CDD" id="cd11715">
    <property type="entry name" value="THUMP_AdoMetMT"/>
    <property type="match status" value="1"/>
</dbReference>
<dbReference type="InterPro" id="IPR019614">
    <property type="entry name" value="SAM-dep_methyl-trfase"/>
</dbReference>
<keyword evidence="2" id="KW-0698">rRNA processing</keyword>
<keyword evidence="4 8" id="KW-0808">Transferase</keyword>
<dbReference type="Pfam" id="PF02926">
    <property type="entry name" value="THUMP"/>
    <property type="match status" value="1"/>
</dbReference>
<dbReference type="CDD" id="cd02440">
    <property type="entry name" value="AdoMet_MTases"/>
    <property type="match status" value="1"/>
</dbReference>
<gene>
    <name evidence="8" type="primary">rlmL</name>
    <name evidence="8" type="ORF">Pla144_14430</name>
</gene>
<dbReference type="RefSeq" id="WP_146449331.1">
    <property type="nucleotide sequence ID" value="NZ_SJPS01000002.1"/>
</dbReference>
<dbReference type="PROSITE" id="PS51165">
    <property type="entry name" value="THUMP"/>
    <property type="match status" value="1"/>
</dbReference>
<dbReference type="GO" id="GO:0005737">
    <property type="term" value="C:cytoplasm"/>
    <property type="evidence" value="ECO:0007669"/>
    <property type="project" value="InterPro"/>
</dbReference>
<dbReference type="Pfam" id="PF22020">
    <property type="entry name" value="RlmL_1st"/>
    <property type="match status" value="1"/>
</dbReference>
<keyword evidence="1" id="KW-0963">Cytoplasm</keyword>
<dbReference type="InterPro" id="IPR053943">
    <property type="entry name" value="RlmKL-like_Mtase_CS"/>
</dbReference>
<evidence type="ECO:0000256" key="3">
    <source>
        <dbReference type="ARBA" id="ARBA00022603"/>
    </source>
</evidence>
<dbReference type="SMART" id="SM00981">
    <property type="entry name" value="THUMP"/>
    <property type="match status" value="1"/>
</dbReference>
<dbReference type="EMBL" id="SJPS01000002">
    <property type="protein sequence ID" value="TWU28156.1"/>
    <property type="molecule type" value="Genomic_DNA"/>
</dbReference>
<dbReference type="AlphaFoldDB" id="A0A5C6CYT6"/>
<dbReference type="OrthoDB" id="9809404at2"/>
<dbReference type="PROSITE" id="PS01261">
    <property type="entry name" value="UPF0020"/>
    <property type="match status" value="1"/>
</dbReference>
<dbReference type="InterPro" id="IPR004114">
    <property type="entry name" value="THUMP_dom"/>
</dbReference>
<dbReference type="InterPro" id="IPR000241">
    <property type="entry name" value="RlmKL-like_Mtase"/>
</dbReference>
<dbReference type="InterPro" id="IPR029063">
    <property type="entry name" value="SAM-dependent_MTases_sf"/>
</dbReference>
<evidence type="ECO:0000256" key="2">
    <source>
        <dbReference type="ARBA" id="ARBA00022552"/>
    </source>
</evidence>
<proteinExistence type="predicted"/>
<dbReference type="GO" id="GO:0070043">
    <property type="term" value="F:rRNA (guanine-N7-)-methyltransferase activity"/>
    <property type="evidence" value="ECO:0007669"/>
    <property type="project" value="TreeGrafter"/>
</dbReference>
<dbReference type="PIRSF" id="PIRSF037618">
    <property type="entry name" value="RNA_Mtase_bacteria_prd"/>
    <property type="match status" value="1"/>
</dbReference>
<dbReference type="GO" id="GO:0008990">
    <property type="term" value="F:rRNA (guanine-N2-)-methyltransferase activity"/>
    <property type="evidence" value="ECO:0007669"/>
    <property type="project" value="InterPro"/>
</dbReference>
<dbReference type="GO" id="GO:0003723">
    <property type="term" value="F:RNA binding"/>
    <property type="evidence" value="ECO:0007669"/>
    <property type="project" value="UniProtKB-UniRule"/>
</dbReference>
<dbReference type="PANTHER" id="PTHR47313">
    <property type="entry name" value="RIBOSOMAL RNA LARGE SUBUNIT METHYLTRANSFERASE K/L"/>
    <property type="match status" value="1"/>
</dbReference>
<dbReference type="Pfam" id="PF01170">
    <property type="entry name" value="UPF0020"/>
    <property type="match status" value="1"/>
</dbReference>
<dbReference type="InterPro" id="IPR054170">
    <property type="entry name" value="RlmL_1st"/>
</dbReference>
<keyword evidence="5" id="KW-0949">S-adenosyl-L-methionine</keyword>
<dbReference type="PANTHER" id="PTHR47313:SF1">
    <property type="entry name" value="RIBOSOMAL RNA LARGE SUBUNIT METHYLTRANSFERASE K_L"/>
    <property type="match status" value="1"/>
</dbReference>
<name>A0A5C6CYT6_9BACT</name>
<dbReference type="Pfam" id="PF10672">
    <property type="entry name" value="Methyltrans_SAM"/>
    <property type="match status" value="1"/>
</dbReference>